<dbReference type="GO" id="GO:0046872">
    <property type="term" value="F:metal ion binding"/>
    <property type="evidence" value="ECO:0007669"/>
    <property type="project" value="UniProtKB-KW"/>
</dbReference>
<feature type="transmembrane region" description="Helical" evidence="13">
    <location>
        <begin position="101"/>
        <end position="121"/>
    </location>
</feature>
<evidence type="ECO:0000313" key="16">
    <source>
        <dbReference type="EMBL" id="SFD17227.1"/>
    </source>
</evidence>
<dbReference type="STRING" id="728005.SAMN04488059_12542"/>
<evidence type="ECO:0000256" key="2">
    <source>
        <dbReference type="ARBA" id="ARBA00004651"/>
    </source>
</evidence>
<evidence type="ECO:0000256" key="9">
    <source>
        <dbReference type="ARBA" id="ARBA00022989"/>
    </source>
</evidence>
<evidence type="ECO:0000256" key="13">
    <source>
        <dbReference type="SAM" id="Phobius"/>
    </source>
</evidence>
<evidence type="ECO:0000256" key="10">
    <source>
        <dbReference type="ARBA" id="ARBA00023004"/>
    </source>
</evidence>
<comment type="subcellular location">
    <subcellularLocation>
        <location evidence="2">Cell membrane</location>
        <topology evidence="2">Multi-pass membrane protein</topology>
    </subcellularLocation>
</comment>
<evidence type="ECO:0000259" key="14">
    <source>
        <dbReference type="Pfam" id="PF01292"/>
    </source>
</evidence>
<comment type="similarity">
    <text evidence="12">Belongs to the cytochrome b561 family.</text>
</comment>
<proteinExistence type="inferred from homology"/>
<feature type="transmembrane region" description="Helical" evidence="13">
    <location>
        <begin position="56"/>
        <end position="75"/>
    </location>
</feature>
<keyword evidence="3" id="KW-0813">Transport</keyword>
<evidence type="ECO:0000256" key="4">
    <source>
        <dbReference type="ARBA" id="ARBA00022475"/>
    </source>
</evidence>
<evidence type="ECO:0000256" key="7">
    <source>
        <dbReference type="ARBA" id="ARBA00022723"/>
    </source>
</evidence>
<gene>
    <name evidence="16" type="ORF">SAMN04488059_12542</name>
    <name evidence="15" type="ORF">WH91_11665</name>
</gene>
<dbReference type="InterPro" id="IPR011577">
    <property type="entry name" value="Cyt_b561_bac/Ni-Hgenase"/>
</dbReference>
<organism evidence="16 18">
    <name type="scientific">Devosia psychrophila</name>
    <dbReference type="NCBI Taxonomy" id="728005"/>
    <lineage>
        <taxon>Bacteria</taxon>
        <taxon>Pseudomonadati</taxon>
        <taxon>Pseudomonadota</taxon>
        <taxon>Alphaproteobacteria</taxon>
        <taxon>Hyphomicrobiales</taxon>
        <taxon>Devosiaceae</taxon>
        <taxon>Devosia</taxon>
    </lineage>
</organism>
<evidence type="ECO:0000256" key="6">
    <source>
        <dbReference type="ARBA" id="ARBA00022692"/>
    </source>
</evidence>
<dbReference type="GO" id="GO:0020037">
    <property type="term" value="F:heme binding"/>
    <property type="evidence" value="ECO:0007669"/>
    <property type="project" value="TreeGrafter"/>
</dbReference>
<evidence type="ECO:0000256" key="5">
    <source>
        <dbReference type="ARBA" id="ARBA00022617"/>
    </source>
</evidence>
<evidence type="ECO:0000256" key="12">
    <source>
        <dbReference type="ARBA" id="ARBA00037975"/>
    </source>
</evidence>
<keyword evidence="9 13" id="KW-1133">Transmembrane helix</keyword>
<evidence type="ECO:0000313" key="18">
    <source>
        <dbReference type="Proteomes" id="UP000182258"/>
    </source>
</evidence>
<evidence type="ECO:0000256" key="1">
    <source>
        <dbReference type="ARBA" id="ARBA00001970"/>
    </source>
</evidence>
<keyword evidence="7" id="KW-0479">Metal-binding</keyword>
<evidence type="ECO:0000256" key="11">
    <source>
        <dbReference type="ARBA" id="ARBA00023136"/>
    </source>
</evidence>
<feature type="domain" description="Cytochrome b561 bacterial/Ni-hydrogenase" evidence="14">
    <location>
        <begin position="9"/>
        <end position="162"/>
    </location>
</feature>
<feature type="transmembrane region" description="Helical" evidence="13">
    <location>
        <begin position="12"/>
        <end position="30"/>
    </location>
</feature>
<dbReference type="GO" id="GO:0005886">
    <property type="term" value="C:plasma membrane"/>
    <property type="evidence" value="ECO:0007669"/>
    <property type="project" value="UniProtKB-SubCell"/>
</dbReference>
<accession>A0A0F5PWA2</accession>
<dbReference type="Proteomes" id="UP000033519">
    <property type="component" value="Unassembled WGS sequence"/>
</dbReference>
<keyword evidence="11 13" id="KW-0472">Membrane</keyword>
<dbReference type="RefSeq" id="WP_046171186.1">
    <property type="nucleotide sequence ID" value="NZ_FOMB01000025.1"/>
</dbReference>
<keyword evidence="10" id="KW-0408">Iron</keyword>
<evidence type="ECO:0000256" key="3">
    <source>
        <dbReference type="ARBA" id="ARBA00022448"/>
    </source>
</evidence>
<dbReference type="Pfam" id="PF01292">
    <property type="entry name" value="Ni_hydr_CYTB"/>
    <property type="match status" value="1"/>
</dbReference>
<reference evidence="15 17" key="1">
    <citation type="submission" date="2015-03" db="EMBL/GenBank/DDBJ databases">
        <authorList>
            <person name="Lepp D."/>
            <person name="Hassan Y.I."/>
            <person name="Li X.-Z."/>
            <person name="Zhou T."/>
        </authorList>
    </citation>
    <scope>NUCLEOTIDE SEQUENCE [LARGE SCALE GENOMIC DNA]</scope>
    <source>
        <strain evidence="15 17">Cr7-05</strain>
    </source>
</reference>
<dbReference type="InterPro" id="IPR052168">
    <property type="entry name" value="Cytochrome_b561_oxidase"/>
</dbReference>
<dbReference type="InterPro" id="IPR016174">
    <property type="entry name" value="Di-haem_cyt_TM"/>
</dbReference>
<keyword evidence="4" id="KW-1003">Cell membrane</keyword>
<reference evidence="16 18" key="2">
    <citation type="submission" date="2016-10" db="EMBL/GenBank/DDBJ databases">
        <authorList>
            <person name="de Groot N.N."/>
        </authorList>
    </citation>
    <scope>NUCLEOTIDE SEQUENCE [LARGE SCALE GENOMIC DNA]</scope>
    <source>
        <strain evidence="16 18">CGMCC 1.10210</strain>
    </source>
</reference>
<keyword evidence="6 13" id="KW-0812">Transmembrane</keyword>
<dbReference type="GO" id="GO:0009055">
    <property type="term" value="F:electron transfer activity"/>
    <property type="evidence" value="ECO:0007669"/>
    <property type="project" value="InterPro"/>
</dbReference>
<feature type="transmembrane region" description="Helical" evidence="13">
    <location>
        <begin position="133"/>
        <end position="152"/>
    </location>
</feature>
<dbReference type="EMBL" id="FOMB01000025">
    <property type="protein sequence ID" value="SFD17227.1"/>
    <property type="molecule type" value="Genomic_DNA"/>
</dbReference>
<keyword evidence="5" id="KW-0349">Heme</keyword>
<name>A0A0F5PWA2_9HYPH</name>
<keyword evidence="8" id="KW-0249">Electron transport</keyword>
<comment type="cofactor">
    <cofactor evidence="1">
        <name>heme b</name>
        <dbReference type="ChEBI" id="CHEBI:60344"/>
    </cofactor>
</comment>
<evidence type="ECO:0000313" key="17">
    <source>
        <dbReference type="Proteomes" id="UP000033519"/>
    </source>
</evidence>
<dbReference type="PANTHER" id="PTHR30529:SF1">
    <property type="entry name" value="CYTOCHROME B561 HOMOLOG 2"/>
    <property type="match status" value="1"/>
</dbReference>
<keyword evidence="17" id="KW-1185">Reference proteome</keyword>
<sequence length="166" mass="18422">MNEQQATGYSTLQISLHWLIAALVAFQLIFGEGMTNVRDAAEEGATPSSVDFAVSIGHYWFGIAILLLVLVRLGVRLAHGVPPRPVATPTWMDWAAKLVHWAFYLMLFAMPVLGLLTVYVSDSFGDIHKLGKPVFIVLIAIHVLAALFHQFIKRDGTLRRMLVPAR</sequence>
<dbReference type="AlphaFoldDB" id="A0A0F5PWA2"/>
<dbReference type="EMBL" id="LAPV01000125">
    <property type="protein sequence ID" value="KKC32890.1"/>
    <property type="molecule type" value="Genomic_DNA"/>
</dbReference>
<evidence type="ECO:0000256" key="8">
    <source>
        <dbReference type="ARBA" id="ARBA00022982"/>
    </source>
</evidence>
<dbReference type="OrthoDB" id="8156287at2"/>
<protein>
    <submittedName>
        <fullName evidence="15">Cytochrome B562</fullName>
    </submittedName>
    <submittedName>
        <fullName evidence="16">Cytochrome b561</fullName>
    </submittedName>
</protein>
<dbReference type="GO" id="GO:0022904">
    <property type="term" value="P:respiratory electron transport chain"/>
    <property type="evidence" value="ECO:0007669"/>
    <property type="project" value="InterPro"/>
</dbReference>
<evidence type="ECO:0000313" key="15">
    <source>
        <dbReference type="EMBL" id="KKC32890.1"/>
    </source>
</evidence>
<dbReference type="Proteomes" id="UP000182258">
    <property type="component" value="Unassembled WGS sequence"/>
</dbReference>
<dbReference type="PANTHER" id="PTHR30529">
    <property type="entry name" value="CYTOCHROME B561"/>
    <property type="match status" value="1"/>
</dbReference>
<dbReference type="PATRIC" id="fig|728005.3.peg.471"/>
<dbReference type="SUPFAM" id="SSF81342">
    <property type="entry name" value="Transmembrane di-heme cytochromes"/>
    <property type="match status" value="1"/>
</dbReference>